<dbReference type="InterPro" id="IPR052806">
    <property type="entry name" value="Fasciclin-like_AGP"/>
</dbReference>
<dbReference type="PROSITE" id="PS50213">
    <property type="entry name" value="FAS1"/>
    <property type="match status" value="1"/>
</dbReference>
<feature type="signal peptide" evidence="3">
    <location>
        <begin position="1"/>
        <end position="20"/>
    </location>
</feature>
<dbReference type="PANTHER" id="PTHR33985">
    <property type="entry name" value="OS02G0491300 PROTEIN-RELATED"/>
    <property type="match status" value="1"/>
</dbReference>
<gene>
    <name evidence="5" type="ORF">SAY87_003636</name>
</gene>
<comment type="caution">
    <text evidence="5">The sequence shown here is derived from an EMBL/GenBank/DDBJ whole genome shotgun (WGS) entry which is preliminary data.</text>
</comment>
<dbReference type="InterPro" id="IPR000782">
    <property type="entry name" value="FAS1_domain"/>
</dbReference>
<feature type="domain" description="FAS1" evidence="4">
    <location>
        <begin position="52"/>
        <end position="183"/>
    </location>
</feature>
<dbReference type="SMART" id="SM00554">
    <property type="entry name" value="FAS1"/>
    <property type="match status" value="2"/>
</dbReference>
<keyword evidence="3" id="KW-0732">Signal</keyword>
<protein>
    <recommendedName>
        <fullName evidence="4">FAS1 domain-containing protein</fullName>
    </recommendedName>
</protein>
<keyword evidence="2" id="KW-0325">Glycoprotein</keyword>
<sequence>MAIGALQLPVLFFYTTLVFSALTTSWSSSEDSAPPRYSQQHQLLQIQSSFSPTPLFEQILSHLGFQELAMAIPSLADLPSFATWNGPSTVFAPSDAAIRSCTSCSVARLLSEHVIPGLFSFSYLQSLAFGTKVETMNSGHCLSVTSAINHATNRSKIFINGIEITHPDIFNNGLVVVHGLHGFVSTLSPFSCTIDKMTPHAFSVHHMIASSPSPLMHLMLRDGMLRLRTSGFGILALALKIKYGDLVGLNNATIFAIDDASIFGGSHSYVRNVRFHIVPNHYMTISGLEKLAVGTALPTLDQGHHLVVTSAGVIPALRINYVRIKVPEVMRNPKIVVHALFLPFPRLHSASISGLVNGQTEVDQVASVNHKINLG</sequence>
<accession>A0AAN7KKY3</accession>
<keyword evidence="2" id="KW-0654">Proteoglycan</keyword>
<dbReference type="Pfam" id="PF02469">
    <property type="entry name" value="Fasciclin"/>
    <property type="match status" value="1"/>
</dbReference>
<evidence type="ECO:0000313" key="6">
    <source>
        <dbReference type="Proteomes" id="UP001345219"/>
    </source>
</evidence>
<evidence type="ECO:0000313" key="5">
    <source>
        <dbReference type="EMBL" id="KAK4768495.1"/>
    </source>
</evidence>
<dbReference type="Gene3D" id="2.30.180.10">
    <property type="entry name" value="FAS1 domain"/>
    <property type="match status" value="1"/>
</dbReference>
<keyword evidence="6" id="KW-1185">Reference proteome</keyword>
<evidence type="ECO:0000256" key="1">
    <source>
        <dbReference type="ARBA" id="ARBA00007843"/>
    </source>
</evidence>
<comment type="similarity">
    <text evidence="1">Belongs to the fasciclin-like AGP family.</text>
</comment>
<organism evidence="5 6">
    <name type="scientific">Trapa incisa</name>
    <dbReference type="NCBI Taxonomy" id="236973"/>
    <lineage>
        <taxon>Eukaryota</taxon>
        <taxon>Viridiplantae</taxon>
        <taxon>Streptophyta</taxon>
        <taxon>Embryophyta</taxon>
        <taxon>Tracheophyta</taxon>
        <taxon>Spermatophyta</taxon>
        <taxon>Magnoliopsida</taxon>
        <taxon>eudicotyledons</taxon>
        <taxon>Gunneridae</taxon>
        <taxon>Pentapetalae</taxon>
        <taxon>rosids</taxon>
        <taxon>malvids</taxon>
        <taxon>Myrtales</taxon>
        <taxon>Lythraceae</taxon>
        <taxon>Trapa</taxon>
    </lineage>
</organism>
<dbReference type="EMBL" id="JAXIOK010000006">
    <property type="protein sequence ID" value="KAK4768495.1"/>
    <property type="molecule type" value="Genomic_DNA"/>
</dbReference>
<dbReference type="AlphaFoldDB" id="A0AAN7KKY3"/>
<feature type="chain" id="PRO_5042965801" description="FAS1 domain-containing protein" evidence="3">
    <location>
        <begin position="21"/>
        <end position="375"/>
    </location>
</feature>
<dbReference type="PANTHER" id="PTHR33985:SF2">
    <property type="entry name" value="EXPRESSED PROTEIN"/>
    <property type="match status" value="1"/>
</dbReference>
<reference evidence="5 6" key="1">
    <citation type="journal article" date="2023" name="Hortic Res">
        <title>Pangenome of water caltrop reveals structural variations and asymmetric subgenome divergence after allopolyploidization.</title>
        <authorList>
            <person name="Zhang X."/>
            <person name="Chen Y."/>
            <person name="Wang L."/>
            <person name="Yuan Y."/>
            <person name="Fang M."/>
            <person name="Shi L."/>
            <person name="Lu R."/>
            <person name="Comes H.P."/>
            <person name="Ma Y."/>
            <person name="Chen Y."/>
            <person name="Huang G."/>
            <person name="Zhou Y."/>
            <person name="Zheng Z."/>
            <person name="Qiu Y."/>
        </authorList>
    </citation>
    <scope>NUCLEOTIDE SEQUENCE [LARGE SCALE GENOMIC DNA]</scope>
    <source>
        <tissue evidence="5">Roots</tissue>
    </source>
</reference>
<dbReference type="Proteomes" id="UP001345219">
    <property type="component" value="Chromosome 3"/>
</dbReference>
<dbReference type="SUPFAM" id="SSF82153">
    <property type="entry name" value="FAS1 domain"/>
    <property type="match status" value="1"/>
</dbReference>
<proteinExistence type="inferred from homology"/>
<evidence type="ECO:0000256" key="2">
    <source>
        <dbReference type="ARBA" id="ARBA00022974"/>
    </source>
</evidence>
<name>A0AAN7KKY3_9MYRT</name>
<dbReference type="InterPro" id="IPR036378">
    <property type="entry name" value="FAS1_dom_sf"/>
</dbReference>
<evidence type="ECO:0000259" key="4">
    <source>
        <dbReference type="PROSITE" id="PS50213"/>
    </source>
</evidence>
<evidence type="ECO:0000256" key="3">
    <source>
        <dbReference type="SAM" id="SignalP"/>
    </source>
</evidence>